<protein>
    <submittedName>
        <fullName evidence="2">Uncharacterized protein</fullName>
    </submittedName>
</protein>
<keyword evidence="3" id="KW-1185">Reference proteome</keyword>
<reference evidence="2 3" key="1">
    <citation type="submission" date="2019-02" db="EMBL/GenBank/DDBJ databases">
        <title>Genome sequencing of the rare red list fungi Dentipellis fragilis.</title>
        <authorList>
            <person name="Buettner E."/>
            <person name="Kellner H."/>
        </authorList>
    </citation>
    <scope>NUCLEOTIDE SEQUENCE [LARGE SCALE GENOMIC DNA]</scope>
    <source>
        <strain evidence="2 3">DSM 105465</strain>
    </source>
</reference>
<evidence type="ECO:0000313" key="2">
    <source>
        <dbReference type="EMBL" id="TFY58558.1"/>
    </source>
</evidence>
<sequence length="219" mass="23513">MSSKTKKNASGTSMDCHEGKGTCQVLMPMSSAMGWNRKIYRARKSTIVSKPMSSGRRAAAAGFDTHGGRLDGKVGEQDEAGAFPLLGQGRHLVGLQLPAAEERQRVDDHPRDAAAEVHDLQHEQDRTSVVIDSEEVGTTDLVEEEGREPGRDDGVPDPEVPRHPVLLEPVEAGKVGARAGIKLRGGELVRGDGRGRVETHFGALASALERTGRGVKLQR</sequence>
<name>A0A4Y9Y9J5_9AGAM</name>
<organism evidence="2 3">
    <name type="scientific">Dentipellis fragilis</name>
    <dbReference type="NCBI Taxonomy" id="205917"/>
    <lineage>
        <taxon>Eukaryota</taxon>
        <taxon>Fungi</taxon>
        <taxon>Dikarya</taxon>
        <taxon>Basidiomycota</taxon>
        <taxon>Agaricomycotina</taxon>
        <taxon>Agaricomycetes</taxon>
        <taxon>Russulales</taxon>
        <taxon>Hericiaceae</taxon>
        <taxon>Dentipellis</taxon>
    </lineage>
</organism>
<feature type="compositionally biased region" description="Basic and acidic residues" evidence="1">
    <location>
        <begin position="147"/>
        <end position="162"/>
    </location>
</feature>
<gene>
    <name evidence="2" type="ORF">EVG20_g8105</name>
</gene>
<accession>A0A4Y9Y9J5</accession>
<evidence type="ECO:0000256" key="1">
    <source>
        <dbReference type="SAM" id="MobiDB-lite"/>
    </source>
</evidence>
<dbReference type="EMBL" id="SEOQ01000674">
    <property type="protein sequence ID" value="TFY58558.1"/>
    <property type="molecule type" value="Genomic_DNA"/>
</dbReference>
<dbReference type="AlphaFoldDB" id="A0A4Y9Y9J5"/>
<proteinExistence type="predicted"/>
<comment type="caution">
    <text evidence="2">The sequence shown here is derived from an EMBL/GenBank/DDBJ whole genome shotgun (WGS) entry which is preliminary data.</text>
</comment>
<dbReference type="Proteomes" id="UP000298327">
    <property type="component" value="Unassembled WGS sequence"/>
</dbReference>
<evidence type="ECO:0000313" key="3">
    <source>
        <dbReference type="Proteomes" id="UP000298327"/>
    </source>
</evidence>
<feature type="region of interest" description="Disordered" evidence="1">
    <location>
        <begin position="140"/>
        <end position="163"/>
    </location>
</feature>